<evidence type="ECO:0000256" key="7">
    <source>
        <dbReference type="ARBA" id="ARBA00022737"/>
    </source>
</evidence>
<protein>
    <recommendedName>
        <fullName evidence="3 9">Protein farnesyltransferase subunit beta</fullName>
        <shortName evidence="9">FTase-beta</shortName>
        <ecNumber evidence="2 9">2.5.1.58</ecNumber>
    </recommendedName>
</protein>
<evidence type="ECO:0000313" key="12">
    <source>
        <dbReference type="Proteomes" id="UP000310189"/>
    </source>
</evidence>
<dbReference type="CDD" id="cd02893">
    <property type="entry name" value="FTase"/>
    <property type="match status" value="1"/>
</dbReference>
<dbReference type="GO" id="GO:0005965">
    <property type="term" value="C:protein farnesyltransferase complex"/>
    <property type="evidence" value="ECO:0007669"/>
    <property type="project" value="UniProtKB-UniRule"/>
</dbReference>
<comment type="function">
    <text evidence="9">Catalyzes the transfer of a farnesyl moiety from farnesyl diphosphate to a cysteine at the fourth position from the C-terminus of several proteins. The beta subunit is responsible for peptide-binding.</text>
</comment>
<comment type="cofactor">
    <cofactor evidence="9">
        <name>Zn(2+)</name>
        <dbReference type="ChEBI" id="CHEBI:29105"/>
    </cofactor>
    <text evidence="9">Binds 1 zinc ion per subunit.</text>
</comment>
<dbReference type="PANTHER" id="PTHR11774:SF6">
    <property type="entry name" value="PROTEIN FARNESYLTRANSFERASE SUBUNIT BETA"/>
    <property type="match status" value="1"/>
</dbReference>
<dbReference type="OrthoDB" id="10261146at2759"/>
<evidence type="ECO:0000313" key="11">
    <source>
        <dbReference type="EMBL" id="TIA85600.1"/>
    </source>
</evidence>
<sequence length="446" mass="49183">MTAYDDGVYTATTAAQRDVEITLEFALNQDKELDRLAHAKYLTESLRGLPSSLKVLDASRPWLIYWSLHSLLTLGISLDQSSKARAINTLFKCMNPSGGFGGGPGQISHVLTTYASVMSFVIAGGPGQGNGWDDIDRKGIYSFLMRMKQQDGSFIVHEGGEVDVRGCYCALAVATVLDILTPELLDNVDTFVASCQTYEGGFSACNNGGLQFGEAHGGYTSCSLSALTMLDSTRSSKLNTMFDLDALLRWSVHMQGLENELGGFRGRTNKLVDGCYSWWLGGSFSLFEYWQQAHDINCEDSEEANWVDEESCLYDREALQGYVLNAAQNAKGGLRDKPGKNPDTYHTAYNLSGLSASQHYIKYDSDRARQLAMNFVHNDDNDIPTERTLERASIRRFAYSSAMAWMPDKAAKSVRGGGSNITNPTHPIFNITISKSLAALKYFYCQ</sequence>
<dbReference type="InterPro" id="IPR045089">
    <property type="entry name" value="PGGT1B-like"/>
</dbReference>
<evidence type="ECO:0000256" key="1">
    <source>
        <dbReference type="ARBA" id="ARBA00010497"/>
    </source>
</evidence>
<dbReference type="PANTHER" id="PTHR11774">
    <property type="entry name" value="GERANYLGERANYL TRANSFERASE TYPE BETA SUBUNIT"/>
    <property type="match status" value="1"/>
</dbReference>
<gene>
    <name evidence="11" type="ORF">E3P99_03944</name>
</gene>
<evidence type="ECO:0000256" key="2">
    <source>
        <dbReference type="ARBA" id="ARBA00012702"/>
    </source>
</evidence>
<evidence type="ECO:0000259" key="10">
    <source>
        <dbReference type="Pfam" id="PF00432"/>
    </source>
</evidence>
<dbReference type="AlphaFoldDB" id="A0A4T0FCT5"/>
<keyword evidence="6 9" id="KW-0479">Metal-binding</keyword>
<comment type="caution">
    <text evidence="11">The sequence shown here is derived from an EMBL/GenBank/DDBJ whole genome shotgun (WGS) entry which is preliminary data.</text>
</comment>
<evidence type="ECO:0000256" key="4">
    <source>
        <dbReference type="ARBA" id="ARBA00022602"/>
    </source>
</evidence>
<keyword evidence="5 9" id="KW-0808">Transferase</keyword>
<dbReference type="InterPro" id="IPR001330">
    <property type="entry name" value="Prenyltrans"/>
</dbReference>
<comment type="catalytic activity">
    <reaction evidence="9">
        <text>L-cysteinyl-[protein] + (2E,6E)-farnesyl diphosphate = S-(2E,6E)-farnesyl-L-cysteinyl-[protein] + diphosphate</text>
        <dbReference type="Rhea" id="RHEA:13345"/>
        <dbReference type="Rhea" id="RHEA-COMP:10131"/>
        <dbReference type="Rhea" id="RHEA-COMP:11535"/>
        <dbReference type="ChEBI" id="CHEBI:29950"/>
        <dbReference type="ChEBI" id="CHEBI:33019"/>
        <dbReference type="ChEBI" id="CHEBI:86019"/>
        <dbReference type="ChEBI" id="CHEBI:175763"/>
    </reaction>
</comment>
<dbReference type="GO" id="GO:0097354">
    <property type="term" value="P:prenylation"/>
    <property type="evidence" value="ECO:0007669"/>
    <property type="project" value="UniProtKB-UniRule"/>
</dbReference>
<evidence type="ECO:0000256" key="9">
    <source>
        <dbReference type="RuleBase" id="RU365056"/>
    </source>
</evidence>
<keyword evidence="8 9" id="KW-0862">Zinc</keyword>
<evidence type="ECO:0000256" key="5">
    <source>
        <dbReference type="ARBA" id="ARBA00022679"/>
    </source>
</evidence>
<feature type="domain" description="Prenyltransferase alpha-alpha toroid" evidence="10">
    <location>
        <begin position="33"/>
        <end position="431"/>
    </location>
</feature>
<dbReference type="EMBL" id="SPNW01000104">
    <property type="protein sequence ID" value="TIA85600.1"/>
    <property type="molecule type" value="Genomic_DNA"/>
</dbReference>
<keyword evidence="4 9" id="KW-0637">Prenyltransferase</keyword>
<dbReference type="Gene3D" id="1.50.10.20">
    <property type="match status" value="1"/>
</dbReference>
<evidence type="ECO:0000256" key="8">
    <source>
        <dbReference type="ARBA" id="ARBA00022833"/>
    </source>
</evidence>
<dbReference type="Pfam" id="PF00432">
    <property type="entry name" value="Prenyltrans"/>
    <property type="match status" value="1"/>
</dbReference>
<dbReference type="Proteomes" id="UP000310189">
    <property type="component" value="Unassembled WGS sequence"/>
</dbReference>
<accession>A0A4T0FCT5</accession>
<dbReference type="EC" id="2.5.1.58" evidence="2 9"/>
<dbReference type="InterPro" id="IPR026872">
    <property type="entry name" value="FTB"/>
</dbReference>
<evidence type="ECO:0000256" key="3">
    <source>
        <dbReference type="ARBA" id="ARBA00015798"/>
    </source>
</evidence>
<name>A0A4T0FCT5_9BASI</name>
<dbReference type="GO" id="GO:0008270">
    <property type="term" value="F:zinc ion binding"/>
    <property type="evidence" value="ECO:0007669"/>
    <property type="project" value="UniProtKB-UniRule"/>
</dbReference>
<organism evidence="11 12">
    <name type="scientific">Wallemia hederae</name>
    <dbReference type="NCBI Taxonomy" id="1540922"/>
    <lineage>
        <taxon>Eukaryota</taxon>
        <taxon>Fungi</taxon>
        <taxon>Dikarya</taxon>
        <taxon>Basidiomycota</taxon>
        <taxon>Wallemiomycotina</taxon>
        <taxon>Wallemiomycetes</taxon>
        <taxon>Wallemiales</taxon>
        <taxon>Wallemiaceae</taxon>
        <taxon>Wallemia</taxon>
    </lineage>
</organism>
<reference evidence="11 12" key="1">
    <citation type="submission" date="2019-03" db="EMBL/GenBank/DDBJ databases">
        <title>Sequencing 23 genomes of Wallemia ichthyophaga.</title>
        <authorList>
            <person name="Gostincar C."/>
        </authorList>
    </citation>
    <scope>NUCLEOTIDE SEQUENCE [LARGE SCALE GENOMIC DNA]</scope>
    <source>
        <strain evidence="11 12">EXF-5753</strain>
    </source>
</reference>
<keyword evidence="7" id="KW-0677">Repeat</keyword>
<dbReference type="InterPro" id="IPR008930">
    <property type="entry name" value="Terpenoid_cyclase/PrenylTrfase"/>
</dbReference>
<comment type="similarity">
    <text evidence="1 9">Belongs to the protein prenyltransferase subunit beta family.</text>
</comment>
<dbReference type="SUPFAM" id="SSF48239">
    <property type="entry name" value="Terpenoid cyclases/Protein prenyltransferases"/>
    <property type="match status" value="1"/>
</dbReference>
<evidence type="ECO:0000256" key="6">
    <source>
        <dbReference type="ARBA" id="ARBA00022723"/>
    </source>
</evidence>
<proteinExistence type="inferred from homology"/>
<comment type="subunit">
    <text evidence="9">Heterodimer of an alpha and a beta subunit.</text>
</comment>
<dbReference type="GO" id="GO:0004660">
    <property type="term" value="F:protein farnesyltransferase activity"/>
    <property type="evidence" value="ECO:0007669"/>
    <property type="project" value="UniProtKB-UniRule"/>
</dbReference>
<keyword evidence="12" id="KW-1185">Reference proteome</keyword>